<dbReference type="AlphaFoldDB" id="A0A1I8BE98"/>
<evidence type="ECO:0000313" key="2">
    <source>
        <dbReference type="Proteomes" id="UP000095281"/>
    </source>
</evidence>
<dbReference type="Proteomes" id="UP000095281">
    <property type="component" value="Unplaced"/>
</dbReference>
<accession>A0A1I8BE98</accession>
<evidence type="ECO:0000313" key="3">
    <source>
        <dbReference type="WBParaSite" id="MhA1_Contig213.frz3.gene36"/>
    </source>
</evidence>
<proteinExistence type="predicted"/>
<sequence length="107" mass="11932">MPSIEHWQLLCCHSNSIRVRTSDCVETKFINDFRRSSTFSSSAQPFFRRGSQNINPSKWPRAPQRFNSVNSYSAGGGAETGIGRLEPQKTQITTTTTFPSTKTSQAS</sequence>
<dbReference type="WBParaSite" id="MhA1_Contig213.frz3.gene36">
    <property type="protein sequence ID" value="MhA1_Contig213.frz3.gene36"/>
    <property type="gene ID" value="MhA1_Contig213.frz3.gene36"/>
</dbReference>
<evidence type="ECO:0000256" key="1">
    <source>
        <dbReference type="SAM" id="MobiDB-lite"/>
    </source>
</evidence>
<keyword evidence="2" id="KW-1185">Reference proteome</keyword>
<feature type="region of interest" description="Disordered" evidence="1">
    <location>
        <begin position="41"/>
        <end position="107"/>
    </location>
</feature>
<name>A0A1I8BE98_MELHA</name>
<feature type="compositionally biased region" description="Polar residues" evidence="1">
    <location>
        <begin position="41"/>
        <end position="56"/>
    </location>
</feature>
<protein>
    <submittedName>
        <fullName evidence="3">Uncharacterized protein</fullName>
    </submittedName>
</protein>
<reference evidence="3" key="1">
    <citation type="submission" date="2016-11" db="UniProtKB">
        <authorList>
            <consortium name="WormBaseParasite"/>
        </authorList>
    </citation>
    <scope>IDENTIFICATION</scope>
</reference>
<feature type="compositionally biased region" description="Low complexity" evidence="1">
    <location>
        <begin position="88"/>
        <end position="107"/>
    </location>
</feature>
<organism evidence="2 3">
    <name type="scientific">Meloidogyne hapla</name>
    <name type="common">Root-knot nematode worm</name>
    <dbReference type="NCBI Taxonomy" id="6305"/>
    <lineage>
        <taxon>Eukaryota</taxon>
        <taxon>Metazoa</taxon>
        <taxon>Ecdysozoa</taxon>
        <taxon>Nematoda</taxon>
        <taxon>Chromadorea</taxon>
        <taxon>Rhabditida</taxon>
        <taxon>Tylenchina</taxon>
        <taxon>Tylenchomorpha</taxon>
        <taxon>Tylenchoidea</taxon>
        <taxon>Meloidogynidae</taxon>
        <taxon>Meloidogyninae</taxon>
        <taxon>Meloidogyne</taxon>
    </lineage>
</organism>